<dbReference type="InParanoid" id="M1CM37"/>
<proteinExistence type="predicted"/>
<accession>M1CM37</accession>
<evidence type="ECO:0000313" key="2">
    <source>
        <dbReference type="Proteomes" id="UP000011115"/>
    </source>
</evidence>
<dbReference type="PaxDb" id="4113-PGSC0003DMT400070386"/>
<reference evidence="2" key="1">
    <citation type="journal article" date="2011" name="Nature">
        <title>Genome sequence and analysis of the tuber crop potato.</title>
        <authorList>
            <consortium name="The Potato Genome Sequencing Consortium"/>
        </authorList>
    </citation>
    <scope>NUCLEOTIDE SEQUENCE [LARGE SCALE GENOMIC DNA]</scope>
    <source>
        <strain evidence="2">cv. DM1-3 516 R44</strain>
    </source>
</reference>
<dbReference type="Gramene" id="PGSC0003DMT400070386">
    <property type="protein sequence ID" value="PGSC0003DMT400070386"/>
    <property type="gene ID" value="PGSC0003DMG400027367"/>
</dbReference>
<dbReference type="Proteomes" id="UP000011115">
    <property type="component" value="Unassembled WGS sequence"/>
</dbReference>
<organism evidence="1 2">
    <name type="scientific">Solanum tuberosum</name>
    <name type="common">Potato</name>
    <dbReference type="NCBI Taxonomy" id="4113"/>
    <lineage>
        <taxon>Eukaryota</taxon>
        <taxon>Viridiplantae</taxon>
        <taxon>Streptophyta</taxon>
        <taxon>Embryophyta</taxon>
        <taxon>Tracheophyta</taxon>
        <taxon>Spermatophyta</taxon>
        <taxon>Magnoliopsida</taxon>
        <taxon>eudicotyledons</taxon>
        <taxon>Gunneridae</taxon>
        <taxon>Pentapetalae</taxon>
        <taxon>asterids</taxon>
        <taxon>lamiids</taxon>
        <taxon>Solanales</taxon>
        <taxon>Solanaceae</taxon>
        <taxon>Solanoideae</taxon>
        <taxon>Solaneae</taxon>
        <taxon>Solanum</taxon>
    </lineage>
</organism>
<keyword evidence="2" id="KW-1185">Reference proteome</keyword>
<protein>
    <submittedName>
        <fullName evidence="1">Uncharacterized protein</fullName>
    </submittedName>
</protein>
<name>M1CM37_SOLTU</name>
<reference evidence="1" key="2">
    <citation type="submission" date="2015-06" db="UniProtKB">
        <authorList>
            <consortium name="EnsemblPlants"/>
        </authorList>
    </citation>
    <scope>IDENTIFICATION</scope>
    <source>
        <strain evidence="1">DM1-3 516 R44</strain>
    </source>
</reference>
<dbReference type="EnsemblPlants" id="PGSC0003DMT400070386">
    <property type="protein sequence ID" value="PGSC0003DMT400070386"/>
    <property type="gene ID" value="PGSC0003DMG400027367"/>
</dbReference>
<evidence type="ECO:0000313" key="1">
    <source>
        <dbReference type="EnsemblPlants" id="PGSC0003DMT400070386"/>
    </source>
</evidence>
<dbReference type="HOGENOM" id="CLU_2762768_0_0_1"/>
<sequence length="70" mass="8102">MCIFNEENYKGVKVVSANDNAKIIEKIHCSNHDEEIETTSIIDVRLFLLCFTIGEEIETTSIVDVRLFFY</sequence>
<dbReference type="AlphaFoldDB" id="M1CM37"/>